<dbReference type="Pfam" id="PF10152">
    <property type="entry name" value="CCDC53"/>
    <property type="match status" value="1"/>
</dbReference>
<evidence type="ECO:0000256" key="1">
    <source>
        <dbReference type="SAM" id="MobiDB-lite"/>
    </source>
</evidence>
<dbReference type="Proteomes" id="UP001642464">
    <property type="component" value="Unassembled WGS sequence"/>
</dbReference>
<keyword evidence="3" id="KW-1185">Reference proteome</keyword>
<name>A0ABP0PVM9_9DINO</name>
<proteinExistence type="predicted"/>
<feature type="compositionally biased region" description="Low complexity" evidence="1">
    <location>
        <begin position="304"/>
        <end position="314"/>
    </location>
</feature>
<organism evidence="2 3">
    <name type="scientific">Durusdinium trenchii</name>
    <dbReference type="NCBI Taxonomy" id="1381693"/>
    <lineage>
        <taxon>Eukaryota</taxon>
        <taxon>Sar</taxon>
        <taxon>Alveolata</taxon>
        <taxon>Dinophyceae</taxon>
        <taxon>Suessiales</taxon>
        <taxon>Symbiodiniaceae</taxon>
        <taxon>Durusdinium</taxon>
    </lineage>
</organism>
<accession>A0ABP0PVM9</accession>
<protein>
    <recommendedName>
        <fullName evidence="4">PDZ domain-containing protein</fullName>
    </recommendedName>
</protein>
<evidence type="ECO:0000313" key="2">
    <source>
        <dbReference type="EMBL" id="CAK9079581.1"/>
    </source>
</evidence>
<evidence type="ECO:0000313" key="3">
    <source>
        <dbReference type="Proteomes" id="UP001642464"/>
    </source>
</evidence>
<feature type="compositionally biased region" description="Low complexity" evidence="1">
    <location>
        <begin position="393"/>
        <end position="405"/>
    </location>
</feature>
<feature type="region of interest" description="Disordered" evidence="1">
    <location>
        <begin position="226"/>
        <end position="250"/>
    </location>
</feature>
<comment type="caution">
    <text evidence="2">The sequence shown here is derived from an EMBL/GenBank/DDBJ whole genome shotgun (WGS) entry which is preliminary data.</text>
</comment>
<feature type="compositionally biased region" description="Low complexity" evidence="1">
    <location>
        <begin position="358"/>
        <end position="382"/>
    </location>
</feature>
<feature type="compositionally biased region" description="Basic and acidic residues" evidence="1">
    <location>
        <begin position="383"/>
        <end position="392"/>
    </location>
</feature>
<feature type="region of interest" description="Disordered" evidence="1">
    <location>
        <begin position="303"/>
        <end position="457"/>
    </location>
</feature>
<feature type="compositionally biased region" description="Pro residues" evidence="1">
    <location>
        <begin position="414"/>
        <end position="424"/>
    </location>
</feature>
<sequence length="482" mass="50745">MFCCCAAEPGPANEMPFGGSEEKFRDAFVKTAPAMASPDFIPDVFEVKLKDGSHGIVIDVTDPDCTIIKNLRAEGGAAEWNKTASEGKCVKEFDRVLEVNGVRGSSVEMAKALGSDNEPLTLTLQRPEERTVKLQRPGEIGVVLNYKKLGSKAPWITKISPGLLTRWNEDMPDQAVGLHDRVKSVNGVTGAPEDLMNGIKDSKESLELCVLHYGFGAVAVAVAAPERPKEGPEEAPAAPEPCEAVPAPAAPPEDEKYAVYRRMHRTGVPLLAIRQKLLLDALQDPSLDVAILDTFDGAAGTGAGAPIAKPAKAPPKMEVEPKQAEDHEPPATPKQNAKEPDVSQEAEASPPPMPAPSAEPASLAAAAAAMAQRRMSRAAQAKAEPKKSEAEPAKASAAAPAVPKAVHQKEEEPAPAPQAAPPAPVLFGPAESTAPKARMPPPAPKAKAKASTPLSPEAALKLRRSVVAQVQDDDVQSDVSDF</sequence>
<evidence type="ECO:0008006" key="4">
    <source>
        <dbReference type="Google" id="ProtNLM"/>
    </source>
</evidence>
<dbReference type="EMBL" id="CAXAMM010038626">
    <property type="protein sequence ID" value="CAK9079581.1"/>
    <property type="molecule type" value="Genomic_DNA"/>
</dbReference>
<feature type="compositionally biased region" description="Low complexity" evidence="1">
    <location>
        <begin position="234"/>
        <end position="247"/>
    </location>
</feature>
<reference evidence="2 3" key="1">
    <citation type="submission" date="2024-02" db="EMBL/GenBank/DDBJ databases">
        <authorList>
            <person name="Chen Y."/>
            <person name="Shah S."/>
            <person name="Dougan E. K."/>
            <person name="Thang M."/>
            <person name="Chan C."/>
        </authorList>
    </citation>
    <scope>NUCLEOTIDE SEQUENCE [LARGE SCALE GENOMIC DNA]</scope>
</reference>
<dbReference type="InterPro" id="IPR019309">
    <property type="entry name" value="WASHC3"/>
</dbReference>
<feature type="compositionally biased region" description="Basic and acidic residues" evidence="1">
    <location>
        <begin position="315"/>
        <end position="329"/>
    </location>
</feature>
<gene>
    <name evidence="2" type="ORF">SCF082_LOCUS37969</name>
</gene>